<dbReference type="SUPFAM" id="SSF52540">
    <property type="entry name" value="P-loop containing nucleoside triphosphate hydrolases"/>
    <property type="match status" value="1"/>
</dbReference>
<dbReference type="AlphaFoldDB" id="A0A1L4CXM7"/>
<dbReference type="PROSITE" id="PS50893">
    <property type="entry name" value="ABC_TRANSPORTER_2"/>
    <property type="match status" value="1"/>
</dbReference>
<feature type="domain" description="ABC transporter" evidence="4">
    <location>
        <begin position="5"/>
        <end position="223"/>
    </location>
</feature>
<dbReference type="NCBIfam" id="TIGR01189">
    <property type="entry name" value="ccmA"/>
    <property type="match status" value="1"/>
</dbReference>
<dbReference type="GO" id="GO:0022857">
    <property type="term" value="F:transmembrane transporter activity"/>
    <property type="evidence" value="ECO:0007669"/>
    <property type="project" value="InterPro"/>
</dbReference>
<reference evidence="5 6" key="1">
    <citation type="submission" date="2016-10" db="EMBL/GenBank/DDBJ databases">
        <title>Silvanigrella aquatica sp. nov., isolated from a freshwater lake located in the Black Forest, Germany, description of Silvanigrellaceae fam. nov., Silvanigrellales ord. nov., reclassification of the order Bdellovibrionales in the class Oligoflexia, reclassification of the families Bacteriovoracaceae and Halobacteriovoraceae in the new order Bacteriovoracales ord. nov., and reclassification of the family Pseudobacteriovoracaceae in the order Oligoflexiales.</title>
        <authorList>
            <person name="Hahn M.W."/>
            <person name="Schmidt J."/>
            <person name="Koll U."/>
            <person name="Rohde M."/>
            <person name="Verbag S."/>
            <person name="Pitt A."/>
            <person name="Nakai R."/>
            <person name="Naganuma T."/>
            <person name="Lang E."/>
        </authorList>
    </citation>
    <scope>NUCLEOTIDE SEQUENCE [LARGE SCALE GENOMIC DNA]</scope>
    <source>
        <strain evidence="5 6">MWH-Nonnen-W8red</strain>
    </source>
</reference>
<dbReference type="STRING" id="1915309.AXG55_01625"/>
<dbReference type="Pfam" id="PF00005">
    <property type="entry name" value="ABC_tran"/>
    <property type="match status" value="1"/>
</dbReference>
<evidence type="ECO:0000313" key="5">
    <source>
        <dbReference type="EMBL" id="APJ02698.1"/>
    </source>
</evidence>
<evidence type="ECO:0000313" key="6">
    <source>
        <dbReference type="Proteomes" id="UP000184731"/>
    </source>
</evidence>
<dbReference type="GO" id="GO:0016887">
    <property type="term" value="F:ATP hydrolysis activity"/>
    <property type="evidence" value="ECO:0007669"/>
    <property type="project" value="InterPro"/>
</dbReference>
<sequence length="225" mass="25422">MNPYLSCENIEIKVGYKTLISSFSLTVNSSETFAITGSNGCGKTSLLRILAGLSRPHEGVIKIMNEKLWPTKEIKYEHYSIFLSNIPSLLLDHSVLWNLEFYVKSFGLKFTLPEYKQALSLVGLKDREKQIARSLSTGQKRRLSFAALTLMKPNIVLADEPTNGLDEEGCQLCLEILSSLKTFHNSSIIIATHDEKLINWCQNKISLEKYVPKEQKNKINVKALL</sequence>
<dbReference type="InterPro" id="IPR027417">
    <property type="entry name" value="P-loop_NTPase"/>
</dbReference>
<organism evidence="5 6">
    <name type="scientific">Silvanigrella aquatica</name>
    <dbReference type="NCBI Taxonomy" id="1915309"/>
    <lineage>
        <taxon>Bacteria</taxon>
        <taxon>Pseudomonadati</taxon>
        <taxon>Bdellovibrionota</taxon>
        <taxon>Oligoflexia</taxon>
        <taxon>Silvanigrellales</taxon>
        <taxon>Silvanigrellaceae</taxon>
        <taxon>Silvanigrella</taxon>
    </lineage>
</organism>
<dbReference type="RefSeq" id="WP_148696405.1">
    <property type="nucleotide sequence ID" value="NZ_CP017834.1"/>
</dbReference>
<keyword evidence="2" id="KW-0201">Cytochrome c-type biogenesis</keyword>
<dbReference type="GO" id="GO:0017004">
    <property type="term" value="P:cytochrome complex assembly"/>
    <property type="evidence" value="ECO:0007669"/>
    <property type="project" value="UniProtKB-KW"/>
</dbReference>
<dbReference type="PANTHER" id="PTHR43038">
    <property type="entry name" value="ATP-BINDING CASSETTE, SUB-FAMILY H, MEMBER 1"/>
    <property type="match status" value="1"/>
</dbReference>
<proteinExistence type="predicted"/>
<dbReference type="Proteomes" id="UP000184731">
    <property type="component" value="Chromosome"/>
</dbReference>
<dbReference type="InterPro" id="IPR003593">
    <property type="entry name" value="AAA+_ATPase"/>
</dbReference>
<protein>
    <submittedName>
        <fullName evidence="5">Heme ABC exporter, ATP-binding protein CcmA</fullName>
    </submittedName>
</protein>
<keyword evidence="3 5" id="KW-0067">ATP-binding</keyword>
<dbReference type="Gene3D" id="3.40.50.300">
    <property type="entry name" value="P-loop containing nucleotide triphosphate hydrolases"/>
    <property type="match status" value="1"/>
</dbReference>
<dbReference type="SMART" id="SM00382">
    <property type="entry name" value="AAA"/>
    <property type="match status" value="1"/>
</dbReference>
<evidence type="ECO:0000256" key="1">
    <source>
        <dbReference type="ARBA" id="ARBA00022741"/>
    </source>
</evidence>
<dbReference type="InterPro" id="IPR005895">
    <property type="entry name" value="ABC_transptr_haem_export_CcmA"/>
</dbReference>
<dbReference type="PANTHER" id="PTHR43038:SF3">
    <property type="entry name" value="ABC TRANSPORTER G FAMILY MEMBER 20 ISOFORM X1"/>
    <property type="match status" value="1"/>
</dbReference>
<dbReference type="KEGG" id="saqi:AXG55_01625"/>
<gene>
    <name evidence="5" type="ORF">AXG55_01625</name>
</gene>
<dbReference type="EMBL" id="CP017834">
    <property type="protein sequence ID" value="APJ02698.1"/>
    <property type="molecule type" value="Genomic_DNA"/>
</dbReference>
<keyword evidence="1" id="KW-0547">Nucleotide-binding</keyword>
<evidence type="ECO:0000256" key="2">
    <source>
        <dbReference type="ARBA" id="ARBA00022748"/>
    </source>
</evidence>
<dbReference type="GO" id="GO:0005524">
    <property type="term" value="F:ATP binding"/>
    <property type="evidence" value="ECO:0007669"/>
    <property type="project" value="UniProtKB-KW"/>
</dbReference>
<dbReference type="OrthoDB" id="9806726at2"/>
<evidence type="ECO:0000259" key="4">
    <source>
        <dbReference type="PROSITE" id="PS50893"/>
    </source>
</evidence>
<accession>A0A1L4CXM7</accession>
<dbReference type="InterPro" id="IPR003439">
    <property type="entry name" value="ABC_transporter-like_ATP-bd"/>
</dbReference>
<keyword evidence="6" id="KW-1185">Reference proteome</keyword>
<evidence type="ECO:0000256" key="3">
    <source>
        <dbReference type="ARBA" id="ARBA00022840"/>
    </source>
</evidence>
<name>A0A1L4CXM7_9BACT</name>